<organism evidence="1 2">
    <name type="scientific">Streptomyces katrae</name>
    <dbReference type="NCBI Taxonomy" id="68223"/>
    <lineage>
        <taxon>Bacteria</taxon>
        <taxon>Bacillati</taxon>
        <taxon>Actinomycetota</taxon>
        <taxon>Actinomycetes</taxon>
        <taxon>Kitasatosporales</taxon>
        <taxon>Streptomycetaceae</taxon>
        <taxon>Streptomyces</taxon>
    </lineage>
</organism>
<dbReference type="EMBL" id="JASITI010000021">
    <property type="protein sequence ID" value="MDK9497630.1"/>
    <property type="molecule type" value="Genomic_DNA"/>
</dbReference>
<sequence>MGTNRAVFESVAYSARCQDCGGQAQWWGVQVLDGGRLRWDTECSCPVCGSGMAVCGGELPAGLRSRMLAEHGPARLRVGASAPNAVVMRVLRAVLGVGLGEVRDVLSGVLAGTHSGTLPEMELLARRLRAAGIDAAAGRPSLP</sequence>
<dbReference type="Proteomes" id="UP001223390">
    <property type="component" value="Unassembled WGS sequence"/>
</dbReference>
<name>A0ABT7GVH7_9ACTN</name>
<evidence type="ECO:0000313" key="2">
    <source>
        <dbReference type="Proteomes" id="UP001223390"/>
    </source>
</evidence>
<evidence type="ECO:0000313" key="1">
    <source>
        <dbReference type="EMBL" id="MDK9497630.1"/>
    </source>
</evidence>
<reference evidence="1 2" key="1">
    <citation type="submission" date="2023-05" db="EMBL/GenBank/DDBJ databases">
        <title>Sequencing and Assembly of Streptomyces sp. NP73.</title>
        <authorList>
            <person name="Konwar A.N."/>
            <person name="Saikia K."/>
            <person name="Thakur D."/>
        </authorList>
    </citation>
    <scope>NUCLEOTIDE SEQUENCE [LARGE SCALE GENOMIC DNA]</scope>
    <source>
        <strain evidence="1 2">NP73</strain>
    </source>
</reference>
<protein>
    <submittedName>
        <fullName evidence="1">Uncharacterized protein</fullName>
    </submittedName>
</protein>
<accession>A0ABT7GVH7</accession>
<proteinExistence type="predicted"/>
<comment type="caution">
    <text evidence="1">The sequence shown here is derived from an EMBL/GenBank/DDBJ whole genome shotgun (WGS) entry which is preliminary data.</text>
</comment>
<keyword evidence="2" id="KW-1185">Reference proteome</keyword>
<gene>
    <name evidence="1" type="ORF">QEZ40_002572</name>
</gene>
<dbReference type="RefSeq" id="WP_285343369.1">
    <property type="nucleotide sequence ID" value="NZ_JASITI010000021.1"/>
</dbReference>